<proteinExistence type="predicted"/>
<evidence type="ECO:0000256" key="6">
    <source>
        <dbReference type="SAM" id="Phobius"/>
    </source>
</evidence>
<dbReference type="PANTHER" id="PTHR32322:SF18">
    <property type="entry name" value="S-ADENOSYLMETHIONINE_S-ADENOSYLHOMOCYSTEINE TRANSPORTER"/>
    <property type="match status" value="1"/>
</dbReference>
<accession>A0A495EAK8</accession>
<keyword evidence="9" id="KW-1185">Reference proteome</keyword>
<feature type="transmembrane region" description="Helical" evidence="6">
    <location>
        <begin position="252"/>
        <end position="271"/>
    </location>
</feature>
<feature type="transmembrane region" description="Helical" evidence="6">
    <location>
        <begin position="277"/>
        <end position="294"/>
    </location>
</feature>
<feature type="transmembrane region" description="Helical" evidence="6">
    <location>
        <begin position="74"/>
        <end position="99"/>
    </location>
</feature>
<dbReference type="EMBL" id="RBIQ01000008">
    <property type="protein sequence ID" value="RKR12897.1"/>
    <property type="molecule type" value="Genomic_DNA"/>
</dbReference>
<dbReference type="Proteomes" id="UP000269412">
    <property type="component" value="Unassembled WGS sequence"/>
</dbReference>
<evidence type="ECO:0000313" key="9">
    <source>
        <dbReference type="Proteomes" id="UP000269412"/>
    </source>
</evidence>
<feature type="transmembrane region" description="Helical" evidence="6">
    <location>
        <begin position="162"/>
        <end position="183"/>
    </location>
</feature>
<dbReference type="GO" id="GO:0005886">
    <property type="term" value="C:plasma membrane"/>
    <property type="evidence" value="ECO:0007669"/>
    <property type="project" value="UniProtKB-SubCell"/>
</dbReference>
<dbReference type="OrthoDB" id="9813617at2"/>
<gene>
    <name evidence="8" type="ORF">CLV91_1609</name>
</gene>
<keyword evidence="4 6" id="KW-1133">Transmembrane helix</keyword>
<evidence type="ECO:0000256" key="2">
    <source>
        <dbReference type="ARBA" id="ARBA00022475"/>
    </source>
</evidence>
<keyword evidence="5 6" id="KW-0472">Membrane</keyword>
<evidence type="ECO:0000313" key="8">
    <source>
        <dbReference type="EMBL" id="RKR12897.1"/>
    </source>
</evidence>
<feature type="domain" description="EamA" evidence="7">
    <location>
        <begin position="10"/>
        <end position="146"/>
    </location>
</feature>
<comment type="caution">
    <text evidence="8">The sequence shown here is derived from an EMBL/GenBank/DDBJ whole genome shotgun (WGS) entry which is preliminary data.</text>
</comment>
<protein>
    <submittedName>
        <fullName evidence="8">EamA domain-containing membrane protein RarD</fullName>
    </submittedName>
</protein>
<feature type="domain" description="EamA" evidence="7">
    <location>
        <begin position="159"/>
        <end position="294"/>
    </location>
</feature>
<feature type="transmembrane region" description="Helical" evidence="6">
    <location>
        <begin position="132"/>
        <end position="150"/>
    </location>
</feature>
<feature type="transmembrane region" description="Helical" evidence="6">
    <location>
        <begin position="221"/>
        <end position="240"/>
    </location>
</feature>
<feature type="transmembrane region" description="Helical" evidence="6">
    <location>
        <begin position="105"/>
        <end position="123"/>
    </location>
</feature>
<name>A0A495EAK8_9FLAO</name>
<reference evidence="8 9" key="1">
    <citation type="submission" date="2018-10" db="EMBL/GenBank/DDBJ databases">
        <title>Genomic Encyclopedia of Archaeal and Bacterial Type Strains, Phase II (KMG-II): from individual species to whole genera.</title>
        <authorList>
            <person name="Goeker M."/>
        </authorList>
    </citation>
    <scope>NUCLEOTIDE SEQUENCE [LARGE SCALE GENOMIC DNA]</scope>
    <source>
        <strain evidence="8 9">DSM 25230</strain>
    </source>
</reference>
<dbReference type="RefSeq" id="WP_121066071.1">
    <property type="nucleotide sequence ID" value="NZ_RBIQ01000008.1"/>
</dbReference>
<organism evidence="8 9">
    <name type="scientific">Maribacter vaceletii</name>
    <dbReference type="NCBI Taxonomy" id="1206816"/>
    <lineage>
        <taxon>Bacteria</taxon>
        <taxon>Pseudomonadati</taxon>
        <taxon>Bacteroidota</taxon>
        <taxon>Flavobacteriia</taxon>
        <taxon>Flavobacteriales</taxon>
        <taxon>Flavobacteriaceae</taxon>
        <taxon>Maribacter</taxon>
    </lineage>
</organism>
<evidence type="ECO:0000259" key="7">
    <source>
        <dbReference type="Pfam" id="PF00892"/>
    </source>
</evidence>
<keyword evidence="3 6" id="KW-0812">Transmembrane</keyword>
<dbReference type="AlphaFoldDB" id="A0A495EAK8"/>
<keyword evidence="2" id="KW-1003">Cell membrane</keyword>
<feature type="transmembrane region" description="Helical" evidence="6">
    <location>
        <begin position="12"/>
        <end position="33"/>
    </location>
</feature>
<dbReference type="Gene3D" id="1.10.3730.20">
    <property type="match status" value="1"/>
</dbReference>
<dbReference type="PANTHER" id="PTHR32322">
    <property type="entry name" value="INNER MEMBRANE TRANSPORTER"/>
    <property type="match status" value="1"/>
</dbReference>
<feature type="transmembrane region" description="Helical" evidence="6">
    <location>
        <begin position="190"/>
        <end position="209"/>
    </location>
</feature>
<comment type="subcellular location">
    <subcellularLocation>
        <location evidence="1">Cell membrane</location>
        <topology evidence="1">Multi-pass membrane protein</topology>
    </subcellularLocation>
</comment>
<feature type="transmembrane region" description="Helical" evidence="6">
    <location>
        <begin position="39"/>
        <end position="59"/>
    </location>
</feature>
<evidence type="ECO:0000256" key="1">
    <source>
        <dbReference type="ARBA" id="ARBA00004651"/>
    </source>
</evidence>
<evidence type="ECO:0000256" key="4">
    <source>
        <dbReference type="ARBA" id="ARBA00022989"/>
    </source>
</evidence>
<dbReference type="SUPFAM" id="SSF103481">
    <property type="entry name" value="Multidrug resistance efflux transporter EmrE"/>
    <property type="match status" value="2"/>
</dbReference>
<evidence type="ECO:0000256" key="5">
    <source>
        <dbReference type="ARBA" id="ARBA00023136"/>
    </source>
</evidence>
<evidence type="ECO:0000256" key="3">
    <source>
        <dbReference type="ARBA" id="ARBA00022692"/>
    </source>
</evidence>
<dbReference type="InterPro" id="IPR050638">
    <property type="entry name" value="AA-Vitamin_Transporters"/>
</dbReference>
<dbReference type="InterPro" id="IPR000620">
    <property type="entry name" value="EamA_dom"/>
</dbReference>
<dbReference type="Pfam" id="PF00892">
    <property type="entry name" value="EamA"/>
    <property type="match status" value="2"/>
</dbReference>
<dbReference type="InterPro" id="IPR037185">
    <property type="entry name" value="EmrE-like"/>
</dbReference>
<sequence>MFRTSSKTTIGIIYAIFGILLFSAKAVLVKLAYKYNVDHLTLLLFRMVFAIPFYLVIAYKQKNVGFVKIKPKDYFWLFVFGFLGYYLASLFDFIGLQYIKAGLERIILFIYPTIVVLLSWLFFNKKITTQQSLAIFITYIGVLITFWDEIGLEGSSVYKGAIFIFLSAITYASYLVGSGWLIPKFGVLRFTANAMIVSTFCVVIHFLIQGNYEIFNYPKEVYFIGVVMAVFCTLIPSFLVSAAIEKLGANTFSIFGSLGPVSTIILAFIFLGEHISFLQVVGMLIVIGGVSIISKKKEK</sequence>